<sequence>MPKYILDGQLDIEPLINARNFLKKALQEAESELEIAGAIKAFEKPFVDQETHYLVADILNKILPLPNLRKKENLDLEKDADYRELFFAYENNYQGQEKNLNSESLTQEIAYEYLLLVIRSLARNLADFPCHLP</sequence>
<name>A0ABN7VSW6_GIGMA</name>
<gene>
    <name evidence="1" type="ORF">GMARGA_LOCUS22318</name>
</gene>
<dbReference type="Proteomes" id="UP000789901">
    <property type="component" value="Unassembled WGS sequence"/>
</dbReference>
<comment type="caution">
    <text evidence="1">The sequence shown here is derived from an EMBL/GenBank/DDBJ whole genome shotgun (WGS) entry which is preliminary data.</text>
</comment>
<organism evidence="1 2">
    <name type="scientific">Gigaspora margarita</name>
    <dbReference type="NCBI Taxonomy" id="4874"/>
    <lineage>
        <taxon>Eukaryota</taxon>
        <taxon>Fungi</taxon>
        <taxon>Fungi incertae sedis</taxon>
        <taxon>Mucoromycota</taxon>
        <taxon>Glomeromycotina</taxon>
        <taxon>Glomeromycetes</taxon>
        <taxon>Diversisporales</taxon>
        <taxon>Gigasporaceae</taxon>
        <taxon>Gigaspora</taxon>
    </lineage>
</organism>
<dbReference type="EMBL" id="CAJVQB010021449">
    <property type="protein sequence ID" value="CAG8797091.1"/>
    <property type="molecule type" value="Genomic_DNA"/>
</dbReference>
<evidence type="ECO:0000313" key="2">
    <source>
        <dbReference type="Proteomes" id="UP000789901"/>
    </source>
</evidence>
<reference evidence="1 2" key="1">
    <citation type="submission" date="2021-06" db="EMBL/GenBank/DDBJ databases">
        <authorList>
            <person name="Kallberg Y."/>
            <person name="Tangrot J."/>
            <person name="Rosling A."/>
        </authorList>
    </citation>
    <scope>NUCLEOTIDE SEQUENCE [LARGE SCALE GENOMIC DNA]</scope>
    <source>
        <strain evidence="1 2">120-4 pot B 10/14</strain>
    </source>
</reference>
<evidence type="ECO:0000313" key="1">
    <source>
        <dbReference type="EMBL" id="CAG8797091.1"/>
    </source>
</evidence>
<proteinExistence type="predicted"/>
<accession>A0ABN7VSW6</accession>
<protein>
    <submittedName>
        <fullName evidence="1">14803_t:CDS:1</fullName>
    </submittedName>
</protein>
<keyword evidence="2" id="KW-1185">Reference proteome</keyword>
<feature type="non-terminal residue" evidence="1">
    <location>
        <position position="133"/>
    </location>
</feature>